<feature type="region of interest" description="Disordered" evidence="1">
    <location>
        <begin position="135"/>
        <end position="155"/>
    </location>
</feature>
<proteinExistence type="predicted"/>
<accession>A0AAN7XQP8</accession>
<dbReference type="PANTHER" id="PTHR47501">
    <property type="entry name" value="TRANSPOSASE-RELATED"/>
    <property type="match status" value="1"/>
</dbReference>
<name>A0AAN7XQP8_ELEMC</name>
<dbReference type="AlphaFoldDB" id="A0AAN7XQP8"/>
<reference evidence="2 3" key="1">
    <citation type="journal article" date="2023" name="Genes (Basel)">
        <title>Chromosome-Level Genome Assembly and Circadian Gene Repertoire of the Patagonia Blennie Eleginops maclovinus-The Closest Ancestral Proxy of Antarctic Cryonotothenioids.</title>
        <authorList>
            <person name="Cheng C.C."/>
            <person name="Rivera-Colon A.G."/>
            <person name="Minhas B.F."/>
            <person name="Wilson L."/>
            <person name="Rayamajhi N."/>
            <person name="Vargas-Chacoff L."/>
            <person name="Catchen J.M."/>
        </authorList>
    </citation>
    <scope>NUCLEOTIDE SEQUENCE [LARGE SCALE GENOMIC DNA]</scope>
    <source>
        <strain evidence="2">JMC-PN-2008</strain>
    </source>
</reference>
<comment type="caution">
    <text evidence="2">The sequence shown here is derived from an EMBL/GenBank/DDBJ whole genome shotgun (WGS) entry which is preliminary data.</text>
</comment>
<organism evidence="2 3">
    <name type="scientific">Eleginops maclovinus</name>
    <name type="common">Patagonian blennie</name>
    <name type="synonym">Eleginus maclovinus</name>
    <dbReference type="NCBI Taxonomy" id="56733"/>
    <lineage>
        <taxon>Eukaryota</taxon>
        <taxon>Metazoa</taxon>
        <taxon>Chordata</taxon>
        <taxon>Craniata</taxon>
        <taxon>Vertebrata</taxon>
        <taxon>Euteleostomi</taxon>
        <taxon>Actinopterygii</taxon>
        <taxon>Neopterygii</taxon>
        <taxon>Teleostei</taxon>
        <taxon>Neoteleostei</taxon>
        <taxon>Acanthomorphata</taxon>
        <taxon>Eupercaria</taxon>
        <taxon>Perciformes</taxon>
        <taxon>Notothenioidei</taxon>
        <taxon>Eleginopidae</taxon>
        <taxon>Eleginops</taxon>
    </lineage>
</organism>
<gene>
    <name evidence="2" type="ORF">PBY51_020738</name>
</gene>
<dbReference type="SUPFAM" id="SSF53098">
    <property type="entry name" value="Ribonuclease H-like"/>
    <property type="match status" value="1"/>
</dbReference>
<keyword evidence="3" id="KW-1185">Reference proteome</keyword>
<sequence length="219" mass="24614">MSLTESQLNGICGQLKVAKLHPQEMMFLIEYTAILKPLAYSINLLQGEKNCYFGYIVPTILSLKAKLAEKLTQVQFSTHILSAVIKAIDTRFGQVLASHEARMATSTIPKFRLWWLADEEREAMKRAMVQETRLLHTEPSEDAGTSGNAAVGGDPEDDDNFFTFERAQMTSSSVEEEVQRYLQDPDKSFGFIEDVSNDQSPLLKVQYYSAIKCSCRASL</sequence>
<dbReference type="EMBL" id="JAUZQC010000009">
    <property type="protein sequence ID" value="KAK5866555.1"/>
    <property type="molecule type" value="Genomic_DNA"/>
</dbReference>
<dbReference type="Proteomes" id="UP001346869">
    <property type="component" value="Unassembled WGS sequence"/>
</dbReference>
<reference evidence="2 3" key="2">
    <citation type="journal article" date="2023" name="Mol. Biol. Evol.">
        <title>Genomics of Secondarily Temperate Adaptation in the Only Non-Antarctic Icefish.</title>
        <authorList>
            <person name="Rivera-Colon A.G."/>
            <person name="Rayamajhi N."/>
            <person name="Minhas B.F."/>
            <person name="Madrigal G."/>
            <person name="Bilyk K.T."/>
            <person name="Yoon V."/>
            <person name="Hune M."/>
            <person name="Gregory S."/>
            <person name="Cheng C.H.C."/>
            <person name="Catchen J.M."/>
        </authorList>
    </citation>
    <scope>NUCLEOTIDE SEQUENCE [LARGE SCALE GENOMIC DNA]</scope>
    <source>
        <strain evidence="2">JMC-PN-2008</strain>
    </source>
</reference>
<dbReference type="InterPro" id="IPR012337">
    <property type="entry name" value="RNaseH-like_sf"/>
</dbReference>
<evidence type="ECO:0000313" key="2">
    <source>
        <dbReference type="EMBL" id="KAK5866555.1"/>
    </source>
</evidence>
<protein>
    <submittedName>
        <fullName evidence="2">Uncharacterized protein</fullName>
    </submittedName>
</protein>
<evidence type="ECO:0000256" key="1">
    <source>
        <dbReference type="SAM" id="MobiDB-lite"/>
    </source>
</evidence>
<evidence type="ECO:0000313" key="3">
    <source>
        <dbReference type="Proteomes" id="UP001346869"/>
    </source>
</evidence>
<dbReference type="PANTHER" id="PTHR47501:SF6">
    <property type="match status" value="1"/>
</dbReference>